<protein>
    <recommendedName>
        <fullName evidence="10">NUC153 domain-containing protein</fullName>
    </recommendedName>
</protein>
<feature type="compositionally biased region" description="Basic and acidic residues" evidence="5">
    <location>
        <begin position="528"/>
        <end position="543"/>
    </location>
</feature>
<dbReference type="GO" id="GO:0005730">
    <property type="term" value="C:nucleolus"/>
    <property type="evidence" value="ECO:0007669"/>
    <property type="project" value="UniProtKB-SubCell"/>
</dbReference>
<feature type="compositionally biased region" description="Basic and acidic residues" evidence="5">
    <location>
        <begin position="352"/>
        <end position="361"/>
    </location>
</feature>
<evidence type="ECO:0000313" key="9">
    <source>
        <dbReference type="Proteomes" id="UP001355207"/>
    </source>
</evidence>
<name>A0AAX4JXC9_9TREE</name>
<dbReference type="InterPro" id="IPR012580">
    <property type="entry name" value="NUC153"/>
</dbReference>
<feature type="compositionally biased region" description="Polar residues" evidence="5">
    <location>
        <begin position="738"/>
        <end position="749"/>
    </location>
</feature>
<feature type="region of interest" description="Disordered" evidence="5">
    <location>
        <begin position="1"/>
        <end position="21"/>
    </location>
</feature>
<dbReference type="InterPro" id="IPR039754">
    <property type="entry name" value="Esf1"/>
</dbReference>
<feature type="compositionally biased region" description="Acidic residues" evidence="5">
    <location>
        <begin position="179"/>
        <end position="191"/>
    </location>
</feature>
<sequence>MSDTRFERLKTDPRFRRPKQKNLKVEIDERFKDVLESEEFGGKGKGKGKASGRVDKRGRPLAGTHHADQLKRFYRLRSPEEGDAGEDEESNEKGGFVDYARGEGLLESSGSESDSDVEEGSENEFDEELEVGGKRKSKLPGYISQSEDSSEDSDEDDDVDHLDIDLSENEEEKSLFPPEADEDDEEEEEESVPPTTRIAAVNLDWDNLQATDLYSVFNSFLQLSNSSSNSSKKGESSNSKPKELGKLINVKIYPSEFGKERMAKEEQEGPGGGIFISKNNDKKNKENKGPKEAIVPKKRAEESEDEDEEEDEDELEEDEDEDDLSEGDLEENEEDFEDLSEVDDEEDDEEDAQPRKSRDQLPQEIDGLEIISDVESDAGSEDIDMDQLRQYQLERLRYFYAIATFSTVEAAEYVMNECNGTEFERTANVLDLSYVPEGMDFAEDEVRDQATKEAKGYRGNDFVTDALRHSKVKLTWDQDDPNRVKMTRRTLTRDEIEEQDFNNLVAGSGSEASLSSEEEDEEEDDEEDGKKTKGKGEGEGKETKKSKKAAKKERTEKLRNLLLAGNDEDGDIWGKAGTTFADQLLDPKELTNKKNNKKDQDMEITFKPALSKGLNGDNNLDEENMTTLEKYQLRMKEKKNRKKEKLELKRATKAINNGDDDDNDNSSDNNEKGGAENDDFFGSDSENGGGSDESEPEIDFEKPKRKDKFSKSDGKDKSRSKGDKVNKDVEGEDISALIGTSTKPDTNFSMKDIIKSEKDSKKRRRRRGKKGDGVNGEEEKELGPDGWKINVSDPRFKALHEEAEFAIDPSNPHFTKTKAMQDLLSHRSKVRQSKSNENEKETKSSASGIKKIQPGDQDSNNGGKEKDLSSLVKSVKRQMEREGNKKRKRTRK</sequence>
<dbReference type="GO" id="GO:0003723">
    <property type="term" value="F:RNA binding"/>
    <property type="evidence" value="ECO:0007669"/>
    <property type="project" value="TreeGrafter"/>
</dbReference>
<reference evidence="8 9" key="1">
    <citation type="submission" date="2024-01" db="EMBL/GenBank/DDBJ databases">
        <title>Comparative genomics of Cryptococcus and Kwoniella reveals pathogenesis evolution and contrasting modes of karyotype evolution via chromosome fusion or intercentromeric recombination.</title>
        <authorList>
            <person name="Coelho M.A."/>
            <person name="David-Palma M."/>
            <person name="Shea T."/>
            <person name="Bowers K."/>
            <person name="McGinley-Smith S."/>
            <person name="Mohammad A.W."/>
            <person name="Gnirke A."/>
            <person name="Yurkov A.M."/>
            <person name="Nowrousian M."/>
            <person name="Sun S."/>
            <person name="Cuomo C.A."/>
            <person name="Heitman J."/>
        </authorList>
    </citation>
    <scope>NUCLEOTIDE SEQUENCE [LARGE SCALE GENOMIC DNA]</scope>
    <source>
        <strain evidence="8 9">CBS 6074</strain>
    </source>
</reference>
<evidence type="ECO:0000256" key="5">
    <source>
        <dbReference type="SAM" id="MobiDB-lite"/>
    </source>
</evidence>
<feature type="region of interest" description="Disordered" evidence="5">
    <location>
        <begin position="35"/>
        <end position="197"/>
    </location>
</feature>
<dbReference type="RefSeq" id="XP_066076232.1">
    <property type="nucleotide sequence ID" value="XM_066220135.1"/>
</dbReference>
<feature type="compositionally biased region" description="Basic and acidic residues" evidence="5">
    <location>
        <begin position="279"/>
        <end position="301"/>
    </location>
</feature>
<gene>
    <name evidence="8" type="ORF">L201_004393</name>
</gene>
<feature type="compositionally biased region" description="Acidic residues" evidence="5">
    <location>
        <begin position="516"/>
        <end position="527"/>
    </location>
</feature>
<evidence type="ECO:0000256" key="1">
    <source>
        <dbReference type="ARBA" id="ARBA00004604"/>
    </source>
</evidence>
<keyword evidence="3" id="KW-0175">Coiled coil</keyword>
<dbReference type="AlphaFoldDB" id="A0AAX4JXC9"/>
<proteinExistence type="inferred from homology"/>
<dbReference type="Pfam" id="PF25121">
    <property type="entry name" value="RRM_ESF1"/>
    <property type="match status" value="2"/>
</dbReference>
<keyword evidence="4" id="KW-0539">Nucleus</keyword>
<evidence type="ECO:0000256" key="3">
    <source>
        <dbReference type="ARBA" id="ARBA00023054"/>
    </source>
</evidence>
<feature type="compositionally biased region" description="Basic and acidic residues" evidence="5">
    <location>
        <begin position="1"/>
        <end position="15"/>
    </location>
</feature>
<evidence type="ECO:0000259" key="6">
    <source>
        <dbReference type="Pfam" id="PF08159"/>
    </source>
</evidence>
<evidence type="ECO:0000313" key="8">
    <source>
        <dbReference type="EMBL" id="WWC89469.1"/>
    </source>
</evidence>
<dbReference type="GeneID" id="91095063"/>
<evidence type="ECO:0000256" key="2">
    <source>
        <dbReference type="ARBA" id="ARBA00009087"/>
    </source>
</evidence>
<feature type="region of interest" description="Disordered" evidence="5">
    <location>
        <begin position="224"/>
        <end position="368"/>
    </location>
</feature>
<feature type="compositionally biased region" description="Basic and acidic residues" evidence="5">
    <location>
        <begin position="834"/>
        <end position="843"/>
    </location>
</feature>
<feature type="compositionally biased region" description="Acidic residues" evidence="5">
    <location>
        <begin position="81"/>
        <end position="90"/>
    </location>
</feature>
<keyword evidence="9" id="KW-1185">Reference proteome</keyword>
<feature type="domain" description="ESF1 RRM" evidence="7">
    <location>
        <begin position="373"/>
        <end position="451"/>
    </location>
</feature>
<feature type="compositionally biased region" description="Basic and acidic residues" evidence="5">
    <location>
        <begin position="232"/>
        <end position="245"/>
    </location>
</feature>
<dbReference type="PANTHER" id="PTHR12202">
    <property type="entry name" value="ESF1 HOMOLOG"/>
    <property type="match status" value="1"/>
</dbReference>
<feature type="region of interest" description="Disordered" evidence="5">
    <location>
        <begin position="804"/>
        <end position="892"/>
    </location>
</feature>
<feature type="compositionally biased region" description="Acidic residues" evidence="5">
    <location>
        <begin position="148"/>
        <end position="171"/>
    </location>
</feature>
<dbReference type="InterPro" id="IPR056750">
    <property type="entry name" value="RRM_ESF1"/>
</dbReference>
<dbReference type="EMBL" id="CP144102">
    <property type="protein sequence ID" value="WWC89469.1"/>
    <property type="molecule type" value="Genomic_DNA"/>
</dbReference>
<comment type="subcellular location">
    <subcellularLocation>
        <location evidence="1">Nucleus</location>
        <location evidence="1">Nucleolus</location>
    </subcellularLocation>
</comment>
<feature type="compositionally biased region" description="Acidic residues" evidence="5">
    <location>
        <begin position="113"/>
        <end position="130"/>
    </location>
</feature>
<feature type="domain" description="NUC153" evidence="6">
    <location>
        <begin position="793"/>
        <end position="821"/>
    </location>
</feature>
<dbReference type="GO" id="GO:0006364">
    <property type="term" value="P:rRNA processing"/>
    <property type="evidence" value="ECO:0007669"/>
    <property type="project" value="InterPro"/>
</dbReference>
<dbReference type="Proteomes" id="UP001355207">
    <property type="component" value="Chromosome 5"/>
</dbReference>
<feature type="compositionally biased region" description="Basic and acidic residues" evidence="5">
    <location>
        <begin position="699"/>
        <end position="729"/>
    </location>
</feature>
<feature type="compositionally biased region" description="Low complexity" evidence="5">
    <location>
        <begin position="102"/>
        <end position="112"/>
    </location>
</feature>
<evidence type="ECO:0000256" key="4">
    <source>
        <dbReference type="ARBA" id="ARBA00023242"/>
    </source>
</evidence>
<accession>A0AAX4JXC9</accession>
<feature type="compositionally biased region" description="Basic and acidic residues" evidence="5">
    <location>
        <begin position="585"/>
        <end position="601"/>
    </location>
</feature>
<feature type="compositionally biased region" description="Acidic residues" evidence="5">
    <location>
        <begin position="302"/>
        <end position="351"/>
    </location>
</feature>
<feature type="domain" description="ESF1 RRM" evidence="7">
    <location>
        <begin position="195"/>
        <end position="300"/>
    </location>
</feature>
<dbReference type="Pfam" id="PF08159">
    <property type="entry name" value="NUC153"/>
    <property type="match status" value="1"/>
</dbReference>
<feature type="compositionally biased region" description="Basic and acidic residues" evidence="5">
    <location>
        <begin position="257"/>
        <end position="267"/>
    </location>
</feature>
<evidence type="ECO:0008006" key="10">
    <source>
        <dbReference type="Google" id="ProtNLM"/>
    </source>
</evidence>
<comment type="similarity">
    <text evidence="2">Belongs to the ESF1 family.</text>
</comment>
<feature type="region of interest" description="Disordered" evidence="5">
    <location>
        <begin position="585"/>
        <end position="791"/>
    </location>
</feature>
<evidence type="ECO:0000259" key="7">
    <source>
        <dbReference type="Pfam" id="PF25121"/>
    </source>
</evidence>
<feature type="compositionally biased region" description="Low complexity" evidence="5">
    <location>
        <begin position="506"/>
        <end position="515"/>
    </location>
</feature>
<organism evidence="8 9">
    <name type="scientific">Kwoniella dendrophila CBS 6074</name>
    <dbReference type="NCBI Taxonomy" id="1295534"/>
    <lineage>
        <taxon>Eukaryota</taxon>
        <taxon>Fungi</taxon>
        <taxon>Dikarya</taxon>
        <taxon>Basidiomycota</taxon>
        <taxon>Agaricomycotina</taxon>
        <taxon>Tremellomycetes</taxon>
        <taxon>Tremellales</taxon>
        <taxon>Cryptococcaceae</taxon>
        <taxon>Kwoniella</taxon>
    </lineage>
</organism>
<dbReference type="PANTHER" id="PTHR12202:SF0">
    <property type="entry name" value="ESF1 HOMOLOG"/>
    <property type="match status" value="1"/>
</dbReference>
<feature type="region of interest" description="Disordered" evidence="5">
    <location>
        <begin position="488"/>
        <end position="555"/>
    </location>
</feature>